<organism evidence="2">
    <name type="scientific">Ignisphaera aggregans</name>
    <dbReference type="NCBI Taxonomy" id="334771"/>
    <lineage>
        <taxon>Archaea</taxon>
        <taxon>Thermoproteota</taxon>
        <taxon>Thermoprotei</taxon>
        <taxon>Desulfurococcales</taxon>
        <taxon>Desulfurococcaceae</taxon>
        <taxon>Ignisphaera</taxon>
    </lineage>
</organism>
<keyword evidence="1" id="KW-0472">Membrane</keyword>
<comment type="caution">
    <text evidence="2">The sequence shown here is derived from an EMBL/GenBank/DDBJ whole genome shotgun (WGS) entry which is preliminary data.</text>
</comment>
<feature type="transmembrane region" description="Helical" evidence="1">
    <location>
        <begin position="112"/>
        <end position="131"/>
    </location>
</feature>
<dbReference type="InterPro" id="IPR011672">
    <property type="entry name" value="DUF1614"/>
</dbReference>
<reference evidence="2" key="1">
    <citation type="journal article" date="2020" name="mSystems">
        <title>Genome- and Community-Level Interaction Insights into Carbon Utilization and Element Cycling Functions of Hydrothermarchaeota in Hydrothermal Sediment.</title>
        <authorList>
            <person name="Zhou Z."/>
            <person name="Liu Y."/>
            <person name="Xu W."/>
            <person name="Pan J."/>
            <person name="Luo Z.H."/>
            <person name="Li M."/>
        </authorList>
    </citation>
    <scope>NUCLEOTIDE SEQUENCE [LARGE SCALE GENOMIC DNA]</scope>
    <source>
        <strain evidence="2">SpSt-1</strain>
    </source>
</reference>
<sequence length="209" mass="23734">MVSVQLYHKMLYAFFITVFLFYNVILIGLNFKILVLSMIFIYSLINQRFVCRIICLKHLNSIAIDVCGCLLPLIASIFTALNGKINFDLFLVFLSLSITIASVNTILSSKSIIVNVLRYSISLFLISLSIFQSYECYFYILPLVTAMGIIIGSDILPYLFMYYKLKYLKKTLVIGGAKALDAISISTSLTMFMAILYTILTKLFNYIGF</sequence>
<proteinExistence type="predicted"/>
<dbReference type="Pfam" id="PF07758">
    <property type="entry name" value="DUF1614"/>
    <property type="match status" value="1"/>
</dbReference>
<name>A0A7C5UTH1_9CREN</name>
<keyword evidence="1" id="KW-1133">Transmembrane helix</keyword>
<evidence type="ECO:0000256" key="1">
    <source>
        <dbReference type="SAM" id="Phobius"/>
    </source>
</evidence>
<feature type="transmembrane region" description="Helical" evidence="1">
    <location>
        <begin position="180"/>
        <end position="200"/>
    </location>
</feature>
<accession>A0A7C5UTH1</accession>
<dbReference type="AlphaFoldDB" id="A0A7C5UTH1"/>
<gene>
    <name evidence="2" type="ORF">ENL47_02095</name>
</gene>
<feature type="transmembrane region" description="Helical" evidence="1">
    <location>
        <begin position="62"/>
        <end position="81"/>
    </location>
</feature>
<dbReference type="EMBL" id="DRUB01000034">
    <property type="protein sequence ID" value="HHR95626.1"/>
    <property type="molecule type" value="Genomic_DNA"/>
</dbReference>
<evidence type="ECO:0000313" key="2">
    <source>
        <dbReference type="EMBL" id="HHR95626.1"/>
    </source>
</evidence>
<feature type="transmembrane region" description="Helical" evidence="1">
    <location>
        <begin position="137"/>
        <end position="160"/>
    </location>
</feature>
<feature type="transmembrane region" description="Helical" evidence="1">
    <location>
        <begin position="87"/>
        <end position="107"/>
    </location>
</feature>
<keyword evidence="1" id="KW-0812">Transmembrane</keyword>
<feature type="transmembrane region" description="Helical" evidence="1">
    <location>
        <begin position="12"/>
        <end position="41"/>
    </location>
</feature>
<protein>
    <submittedName>
        <fullName evidence="2">DUF1614 domain-containing protein</fullName>
    </submittedName>
</protein>